<dbReference type="InterPro" id="IPR014036">
    <property type="entry name" value="DeoR-like_C"/>
</dbReference>
<dbReference type="OrthoDB" id="9797223at2"/>
<keyword evidence="2" id="KW-0238">DNA-binding</keyword>
<dbReference type="SMART" id="SM00420">
    <property type="entry name" value="HTH_DEOR"/>
    <property type="match status" value="1"/>
</dbReference>
<evidence type="ECO:0000256" key="1">
    <source>
        <dbReference type="ARBA" id="ARBA00023015"/>
    </source>
</evidence>
<dbReference type="SUPFAM" id="SSF46785">
    <property type="entry name" value="Winged helix' DNA-binding domain"/>
    <property type="match status" value="1"/>
</dbReference>
<evidence type="ECO:0000256" key="3">
    <source>
        <dbReference type="ARBA" id="ARBA00023163"/>
    </source>
</evidence>
<dbReference type="InterPro" id="IPR037171">
    <property type="entry name" value="NagB/RpiA_transferase-like"/>
</dbReference>
<reference evidence="6 8" key="3">
    <citation type="submission" date="2019-04" db="EMBL/GenBank/DDBJ databases">
        <title>Microbes associate with the intestines of laboratory mice.</title>
        <authorList>
            <person name="Navarre W."/>
            <person name="Wong E."/>
            <person name="Huang K."/>
            <person name="Tropini C."/>
            <person name="Ng K."/>
            <person name="Yu B."/>
        </authorList>
    </citation>
    <scope>NUCLEOTIDE SEQUENCE [LARGE SCALE GENOMIC DNA]</scope>
    <source>
        <strain evidence="6 8">NM06_A21</strain>
    </source>
</reference>
<accession>A0A1Z2XH61</accession>
<evidence type="ECO:0000259" key="4">
    <source>
        <dbReference type="PROSITE" id="PS51000"/>
    </source>
</evidence>
<dbReference type="InterPro" id="IPR001034">
    <property type="entry name" value="DeoR_HTH"/>
</dbReference>
<dbReference type="PRINTS" id="PR00037">
    <property type="entry name" value="HTHLACR"/>
</dbReference>
<dbReference type="PROSITE" id="PS00894">
    <property type="entry name" value="HTH_DEOR_1"/>
    <property type="match status" value="1"/>
</dbReference>
<dbReference type="SMART" id="SM01134">
    <property type="entry name" value="DeoRC"/>
    <property type="match status" value="1"/>
</dbReference>
<dbReference type="EMBL" id="CP015402">
    <property type="protein sequence ID" value="ANU64130.1"/>
    <property type="molecule type" value="Genomic_DNA"/>
</dbReference>
<sequence length="276" mass="30300">MTKEERHSLIIDTLIKHESIMVSDLSSLLAVSAVTIRKDLTELEKENKLYRSHGKAILINPYINNRSVNEKEKLYREEKKLIGKAAASLITKDDSVIIASGTTVLAMARSIRPIHKLTVISASLQVSEILGSNEAIEIVQLGGSLRHSSLSTVGKYAEAPLADFSCSKLFLGVDGIDLEFGITTTDIREADLNKAMMRSAQKTIVLADSSKFRRRGFSKIANMDEIDLIITDSRISDKLAQRIESLGIELTIVPDENHDIRALAIANTDNLAVGEA</sequence>
<dbReference type="SUPFAM" id="SSF100950">
    <property type="entry name" value="NagB/RpiA/CoA transferase-like"/>
    <property type="match status" value="1"/>
</dbReference>
<evidence type="ECO:0000313" key="7">
    <source>
        <dbReference type="Proteomes" id="UP000186351"/>
    </source>
</evidence>
<dbReference type="GO" id="GO:0003700">
    <property type="term" value="F:DNA-binding transcription factor activity"/>
    <property type="evidence" value="ECO:0007669"/>
    <property type="project" value="InterPro"/>
</dbReference>
<dbReference type="GeneID" id="65537341"/>
<feature type="domain" description="HTH deoR-type" evidence="4">
    <location>
        <begin position="3"/>
        <end position="58"/>
    </location>
</feature>
<evidence type="ECO:0000256" key="2">
    <source>
        <dbReference type="ARBA" id="ARBA00023125"/>
    </source>
</evidence>
<dbReference type="PANTHER" id="PTHR30363">
    <property type="entry name" value="HTH-TYPE TRANSCRIPTIONAL REGULATOR SRLR-RELATED"/>
    <property type="match status" value="1"/>
</dbReference>
<reference evidence="7" key="1">
    <citation type="submission" date="2016-04" db="EMBL/GenBank/DDBJ databases">
        <title>Complete Genome Sequences of Twelve Strains of a Stable Defined Moderately Diverse Mouse Microbiota 2 (sDMDMm2).</title>
        <authorList>
            <person name="Uchimura Y."/>
            <person name="Wyss M."/>
            <person name="Brugiroux S."/>
            <person name="Limenitakis J.P."/>
            <person name="Stecher B."/>
            <person name="McCoy K.D."/>
            <person name="Macpherson A.J."/>
        </authorList>
    </citation>
    <scope>NUCLEOTIDE SEQUENCE [LARGE SCALE GENOMIC DNA]</scope>
    <source>
        <strain evidence="7">YL27</strain>
    </source>
</reference>
<protein>
    <submittedName>
        <fullName evidence="5 6">Transcriptional regulator</fullName>
    </submittedName>
</protein>
<dbReference type="PROSITE" id="PS51000">
    <property type="entry name" value="HTH_DEOR_2"/>
    <property type="match status" value="1"/>
</dbReference>
<dbReference type="AlphaFoldDB" id="A0A1B1SBP7"/>
<dbReference type="RefSeq" id="WP_068961417.1">
    <property type="nucleotide sequence ID" value="NZ_CAJTAP010000001.1"/>
</dbReference>
<dbReference type="PANTHER" id="PTHR30363:SF44">
    <property type="entry name" value="AGA OPERON TRANSCRIPTIONAL REPRESSOR-RELATED"/>
    <property type="match status" value="1"/>
</dbReference>
<accession>A0A1B1SBP7</accession>
<keyword evidence="1" id="KW-0805">Transcription regulation</keyword>
<evidence type="ECO:0000313" key="6">
    <source>
        <dbReference type="EMBL" id="TGY76773.1"/>
    </source>
</evidence>
<dbReference type="EMBL" id="SRYD01000001">
    <property type="protein sequence ID" value="TGY76773.1"/>
    <property type="molecule type" value="Genomic_DNA"/>
</dbReference>
<name>A0A1B1SBP7_9BACT</name>
<organism evidence="5 7">
    <name type="scientific">Muribaculum intestinale</name>
    <dbReference type="NCBI Taxonomy" id="1796646"/>
    <lineage>
        <taxon>Bacteria</taxon>
        <taxon>Pseudomonadati</taxon>
        <taxon>Bacteroidota</taxon>
        <taxon>Bacteroidia</taxon>
        <taxon>Bacteroidales</taxon>
        <taxon>Muribaculaceae</taxon>
        <taxon>Muribaculum</taxon>
    </lineage>
</organism>
<dbReference type="KEGG" id="pary:A4V02_10710"/>
<proteinExistence type="predicted"/>
<dbReference type="Pfam" id="PF00455">
    <property type="entry name" value="DeoRC"/>
    <property type="match status" value="1"/>
</dbReference>
<dbReference type="Gene3D" id="3.40.50.1360">
    <property type="match status" value="1"/>
</dbReference>
<dbReference type="Gene3D" id="1.10.10.10">
    <property type="entry name" value="Winged helix-like DNA-binding domain superfamily/Winged helix DNA-binding domain"/>
    <property type="match status" value="1"/>
</dbReference>
<evidence type="ECO:0000313" key="5">
    <source>
        <dbReference type="EMBL" id="ANU64130.1"/>
    </source>
</evidence>
<dbReference type="GO" id="GO:0003677">
    <property type="term" value="F:DNA binding"/>
    <property type="evidence" value="ECO:0007669"/>
    <property type="project" value="UniProtKB-KW"/>
</dbReference>
<keyword evidence="7" id="KW-1185">Reference proteome</keyword>
<keyword evidence="3" id="KW-0804">Transcription</keyword>
<dbReference type="Proteomes" id="UP000186351">
    <property type="component" value="Chromosome"/>
</dbReference>
<dbReference type="Proteomes" id="UP000306630">
    <property type="component" value="Unassembled WGS sequence"/>
</dbReference>
<evidence type="ECO:0000313" key="8">
    <source>
        <dbReference type="Proteomes" id="UP000306630"/>
    </source>
</evidence>
<dbReference type="InterPro" id="IPR036390">
    <property type="entry name" value="WH_DNA-bd_sf"/>
</dbReference>
<dbReference type="InterPro" id="IPR036388">
    <property type="entry name" value="WH-like_DNA-bd_sf"/>
</dbReference>
<dbReference type="InterPro" id="IPR050313">
    <property type="entry name" value="Carb_Metab_HTH_regulators"/>
</dbReference>
<gene>
    <name evidence="5" type="ORF">A4V02_10710</name>
    <name evidence="6" type="ORF">E5333_00550</name>
</gene>
<dbReference type="STRING" id="1796646.A4V02_10710"/>
<dbReference type="InterPro" id="IPR018356">
    <property type="entry name" value="Tscrpt_reg_HTH_DeoR_CS"/>
</dbReference>
<reference evidence="5" key="2">
    <citation type="submission" date="2017-04" db="EMBL/GenBank/DDBJ databases">
        <title>Complete Genome Sequences of Twelve Strains of a Stable Defined Moderately Diverse Mouse Microbiota 2 (sDMDMm2).</title>
        <authorList>
            <person name="Uchimura Y."/>
            <person name="Wyss M."/>
            <person name="Brugiroux S."/>
            <person name="Limenitakis J.P."/>
            <person name="Stecher B."/>
            <person name="McCoy K.D."/>
            <person name="Macpherson A.J."/>
        </authorList>
    </citation>
    <scope>NUCLEOTIDE SEQUENCE</scope>
    <source>
        <strain evidence="5">YL27</strain>
    </source>
</reference>
<dbReference type="Pfam" id="PF08220">
    <property type="entry name" value="HTH_DeoR"/>
    <property type="match status" value="1"/>
</dbReference>